<reference evidence="2 3" key="2">
    <citation type="submission" date="2018-11" db="EMBL/GenBank/DDBJ databases">
        <authorList>
            <consortium name="Pathogen Informatics"/>
        </authorList>
    </citation>
    <scope>NUCLEOTIDE SEQUENCE [LARGE SCALE GENOMIC DNA]</scope>
</reference>
<dbReference type="EMBL" id="UYRR01037070">
    <property type="protein sequence ID" value="VDK68952.1"/>
    <property type="molecule type" value="Genomic_DNA"/>
</dbReference>
<evidence type="ECO:0000256" key="1">
    <source>
        <dbReference type="SAM" id="MobiDB-lite"/>
    </source>
</evidence>
<organism evidence="4">
    <name type="scientific">Anisakis simplex</name>
    <name type="common">Herring worm</name>
    <dbReference type="NCBI Taxonomy" id="6269"/>
    <lineage>
        <taxon>Eukaryota</taxon>
        <taxon>Metazoa</taxon>
        <taxon>Ecdysozoa</taxon>
        <taxon>Nematoda</taxon>
        <taxon>Chromadorea</taxon>
        <taxon>Rhabditida</taxon>
        <taxon>Spirurina</taxon>
        <taxon>Ascaridomorpha</taxon>
        <taxon>Ascaridoidea</taxon>
        <taxon>Anisakidae</taxon>
        <taxon>Anisakis</taxon>
        <taxon>Anisakis simplex complex</taxon>
    </lineage>
</organism>
<accession>A0A0M3KG41</accession>
<proteinExistence type="predicted"/>
<keyword evidence="3" id="KW-1185">Reference proteome</keyword>
<dbReference type="AlphaFoldDB" id="A0A0M3KG41"/>
<dbReference type="WBParaSite" id="ASIM_0001995301-mRNA-1">
    <property type="protein sequence ID" value="ASIM_0001995301-mRNA-1"/>
    <property type="gene ID" value="ASIM_0001995301"/>
</dbReference>
<sequence length="81" mass="8795">MDMDSPSVNNGNDADDSDSSNDLGYAPQQVPKRSATLSPAARSRFRHHSKSRLELKIHITPMCIPINPVICDALTSKTDGT</sequence>
<evidence type="ECO:0000313" key="3">
    <source>
        <dbReference type="Proteomes" id="UP000267096"/>
    </source>
</evidence>
<gene>
    <name evidence="2" type="ORF">ASIM_LOCUS19339</name>
</gene>
<protein>
    <submittedName>
        <fullName evidence="2 4">Uncharacterized protein</fullName>
    </submittedName>
</protein>
<feature type="region of interest" description="Disordered" evidence="1">
    <location>
        <begin position="1"/>
        <end position="49"/>
    </location>
</feature>
<evidence type="ECO:0000313" key="4">
    <source>
        <dbReference type="WBParaSite" id="ASIM_0001995301-mRNA-1"/>
    </source>
</evidence>
<name>A0A0M3KG41_ANISI</name>
<reference evidence="4" key="1">
    <citation type="submission" date="2017-02" db="UniProtKB">
        <authorList>
            <consortium name="WormBaseParasite"/>
        </authorList>
    </citation>
    <scope>IDENTIFICATION</scope>
</reference>
<evidence type="ECO:0000313" key="2">
    <source>
        <dbReference type="EMBL" id="VDK68952.1"/>
    </source>
</evidence>
<dbReference type="Proteomes" id="UP000267096">
    <property type="component" value="Unassembled WGS sequence"/>
</dbReference>